<gene>
    <name evidence="1" type="ORF">ACFQIC_14880</name>
</gene>
<name>A0ABW2ENQ6_9BACI</name>
<keyword evidence="2" id="KW-1185">Reference proteome</keyword>
<accession>A0ABW2ENQ6</accession>
<organism evidence="1 2">
    <name type="scientific">Halobacillus seohaensis</name>
    <dbReference type="NCBI Taxonomy" id="447421"/>
    <lineage>
        <taxon>Bacteria</taxon>
        <taxon>Bacillati</taxon>
        <taxon>Bacillota</taxon>
        <taxon>Bacilli</taxon>
        <taxon>Bacillales</taxon>
        <taxon>Bacillaceae</taxon>
        <taxon>Halobacillus</taxon>
    </lineage>
</organism>
<proteinExistence type="predicted"/>
<evidence type="ECO:0000313" key="2">
    <source>
        <dbReference type="Proteomes" id="UP001596410"/>
    </source>
</evidence>
<sequence>MAKRWLEYRAHSRRALLCYQKAFPKNTKFMVSPVEDRLGIMEFPESFVDGAIREVNVLLYKL</sequence>
<reference evidence="2" key="1">
    <citation type="journal article" date="2019" name="Int. J. Syst. Evol. Microbiol.">
        <title>The Global Catalogue of Microorganisms (GCM) 10K type strain sequencing project: providing services to taxonomists for standard genome sequencing and annotation.</title>
        <authorList>
            <consortium name="The Broad Institute Genomics Platform"/>
            <consortium name="The Broad Institute Genome Sequencing Center for Infectious Disease"/>
            <person name="Wu L."/>
            <person name="Ma J."/>
        </authorList>
    </citation>
    <scope>NUCLEOTIDE SEQUENCE [LARGE SCALE GENOMIC DNA]</scope>
    <source>
        <strain evidence="2">CGMCC 4.1621</strain>
    </source>
</reference>
<dbReference type="EMBL" id="JBHSZV010000038">
    <property type="protein sequence ID" value="MFC7063111.1"/>
    <property type="molecule type" value="Genomic_DNA"/>
</dbReference>
<dbReference type="Proteomes" id="UP001596410">
    <property type="component" value="Unassembled WGS sequence"/>
</dbReference>
<comment type="caution">
    <text evidence="1">The sequence shown here is derived from an EMBL/GenBank/DDBJ whole genome shotgun (WGS) entry which is preliminary data.</text>
</comment>
<dbReference type="RefSeq" id="WP_204710476.1">
    <property type="nucleotide sequence ID" value="NZ_JBHSZV010000038.1"/>
</dbReference>
<protein>
    <submittedName>
        <fullName evidence="1">Uncharacterized protein</fullName>
    </submittedName>
</protein>
<evidence type="ECO:0000313" key="1">
    <source>
        <dbReference type="EMBL" id="MFC7063111.1"/>
    </source>
</evidence>